<dbReference type="EMBL" id="JAANQT010000069">
    <property type="protein sequence ID" value="KAG1315040.1"/>
    <property type="molecule type" value="Genomic_DNA"/>
</dbReference>
<evidence type="ECO:0000313" key="1">
    <source>
        <dbReference type="EMBL" id="KAG1315040.1"/>
    </source>
</evidence>
<accession>A0A9P6XJC9</accession>
<gene>
    <name evidence="1" type="ORF">G6F64_000989</name>
</gene>
<comment type="caution">
    <text evidence="1">The sequence shown here is derived from an EMBL/GenBank/DDBJ whole genome shotgun (WGS) entry which is preliminary data.</text>
</comment>
<protein>
    <submittedName>
        <fullName evidence="1">Uncharacterized protein</fullName>
    </submittedName>
</protein>
<name>A0A9P6XJC9_RHIOR</name>
<reference evidence="1" key="1">
    <citation type="journal article" date="2020" name="Microb. Genom.">
        <title>Genetic diversity of clinical and environmental Mucorales isolates obtained from an investigation of mucormycosis cases among solid organ transplant recipients.</title>
        <authorList>
            <person name="Nguyen M.H."/>
            <person name="Kaul D."/>
            <person name="Muto C."/>
            <person name="Cheng S.J."/>
            <person name="Richter R.A."/>
            <person name="Bruno V.M."/>
            <person name="Liu G."/>
            <person name="Beyhan S."/>
            <person name="Sundermann A.J."/>
            <person name="Mounaud S."/>
            <person name="Pasculle A.W."/>
            <person name="Nierman W.C."/>
            <person name="Driscoll E."/>
            <person name="Cumbie R."/>
            <person name="Clancy C.J."/>
            <person name="Dupont C.L."/>
        </authorList>
    </citation>
    <scope>NUCLEOTIDE SEQUENCE</scope>
    <source>
        <strain evidence="1">GL11</strain>
    </source>
</reference>
<keyword evidence="2" id="KW-1185">Reference proteome</keyword>
<dbReference type="OrthoDB" id="2240463at2759"/>
<dbReference type="AlphaFoldDB" id="A0A9P6XJC9"/>
<evidence type="ECO:0000313" key="2">
    <source>
        <dbReference type="Proteomes" id="UP000716291"/>
    </source>
</evidence>
<sequence length="220" mass="25820">MNYLCSFPRFSICLEIGSSLSNLADDRKEVNWPALVEDMKEFIVNHYDGKSLICERGDWKRRLKSMAKSLGFKIIRFNEDAWQNIHETLITLQIQYKSSTKSSKSNYKLSEAEKDCIVANYDNTEKEDRWFLSTDPDDQVWKDYFTLAELNEIKSVNIKPLKNIPEELESYLDLYDKEWENGLDLYEFADKSMIGVSELLFHQQGLVLNDYSESDLLHQL</sequence>
<dbReference type="Proteomes" id="UP000716291">
    <property type="component" value="Unassembled WGS sequence"/>
</dbReference>
<organism evidence="1 2">
    <name type="scientific">Rhizopus oryzae</name>
    <name type="common">Mucormycosis agent</name>
    <name type="synonym">Rhizopus arrhizus var. delemar</name>
    <dbReference type="NCBI Taxonomy" id="64495"/>
    <lineage>
        <taxon>Eukaryota</taxon>
        <taxon>Fungi</taxon>
        <taxon>Fungi incertae sedis</taxon>
        <taxon>Mucoromycota</taxon>
        <taxon>Mucoromycotina</taxon>
        <taxon>Mucoromycetes</taxon>
        <taxon>Mucorales</taxon>
        <taxon>Mucorineae</taxon>
        <taxon>Rhizopodaceae</taxon>
        <taxon>Rhizopus</taxon>
    </lineage>
</organism>
<proteinExistence type="predicted"/>